<feature type="region of interest" description="Disordered" evidence="5">
    <location>
        <begin position="428"/>
        <end position="559"/>
    </location>
</feature>
<evidence type="ECO:0000256" key="4">
    <source>
        <dbReference type="ARBA" id="ARBA00023235"/>
    </source>
</evidence>
<comment type="caution">
    <text evidence="7">The sequence shown here is derived from an EMBL/GenBank/DDBJ whole genome shotgun (WGS) entry which is preliminary data.</text>
</comment>
<dbReference type="PROSITE" id="PS50072">
    <property type="entry name" value="CSA_PPIASE_2"/>
    <property type="match status" value="1"/>
</dbReference>
<evidence type="ECO:0000256" key="3">
    <source>
        <dbReference type="ARBA" id="ARBA00023110"/>
    </source>
</evidence>
<accession>A0A6G0Y9K8</accession>
<feature type="compositionally biased region" description="Basic residues" evidence="5">
    <location>
        <begin position="304"/>
        <end position="335"/>
    </location>
</feature>
<dbReference type="Gene3D" id="2.40.100.10">
    <property type="entry name" value="Cyclophilin-like"/>
    <property type="match status" value="1"/>
</dbReference>
<reference evidence="7 8" key="1">
    <citation type="submission" date="2019-08" db="EMBL/GenBank/DDBJ databases">
        <title>Whole genome of Aphis craccivora.</title>
        <authorList>
            <person name="Voronova N.V."/>
            <person name="Shulinski R.S."/>
            <person name="Bandarenka Y.V."/>
            <person name="Zhorov D.G."/>
            <person name="Warner D."/>
        </authorList>
    </citation>
    <scope>NUCLEOTIDE SEQUENCE [LARGE SCALE GENOMIC DNA]</scope>
    <source>
        <strain evidence="7">180601</strain>
        <tissue evidence="7">Whole Body</tissue>
    </source>
</reference>
<gene>
    <name evidence="7" type="ORF">FWK35_00026586</name>
</gene>
<dbReference type="InterPro" id="IPR002130">
    <property type="entry name" value="Cyclophilin-type_PPIase_dom"/>
</dbReference>
<evidence type="ECO:0000259" key="6">
    <source>
        <dbReference type="PROSITE" id="PS50072"/>
    </source>
</evidence>
<evidence type="ECO:0000256" key="2">
    <source>
        <dbReference type="ARBA" id="ARBA00013194"/>
    </source>
</evidence>
<keyword evidence="3" id="KW-0697">Rotamase</keyword>
<dbReference type="GO" id="GO:0005739">
    <property type="term" value="C:mitochondrion"/>
    <property type="evidence" value="ECO:0007669"/>
    <property type="project" value="TreeGrafter"/>
</dbReference>
<keyword evidence="8" id="KW-1185">Reference proteome</keyword>
<dbReference type="Proteomes" id="UP000478052">
    <property type="component" value="Unassembled WGS sequence"/>
</dbReference>
<dbReference type="PRINTS" id="PR00153">
    <property type="entry name" value="CSAPPISMRASE"/>
</dbReference>
<evidence type="ECO:0000313" key="8">
    <source>
        <dbReference type="Proteomes" id="UP000478052"/>
    </source>
</evidence>
<sequence length="559" mass="64902">MVYVCDDFMRIMGVDTELVKTHVRPRCFMDVAVDNILLGRIVFELFDDFCPLTCENFRALCTGEKGLGKTTGKPLHYQGVIFHRVVKSFMVQCGDFSTGNGTGGESIFGGTFPDENFDLKHDQPFLLSMANRGPDTNGSQFFITTQPTPHLDGIHVVFGRVVSGQPVVMQIEELGVDKNSRPLQDAKVVKCGELILKSKIKQETEKSAASDSETSSGSDDDKKRKRKKKKKEKESKRKTEKKSDRLKEENADADEEGQLHPLVSVSNIDPEEIPAGPPNRFLSRGGPSSMFLMKPQKDNDDRPKRRNKIRGVTKSGRIVKGRGTLRFRTPSRSRSRSYTPPHWRQEQKKMITFNEFEKMEIERKEKEEEIKRREEARKKRHEEKEKREKSKNGETPPGSPPKGSDKQNDKIEIDMMAKIEDVFQIIRDRNIKNGSNNYDHKKVDQRDVKKKSKGEIRDKFQKMEKKFDRRSRSRSPKRRFDDNFRRDRVQRDGNRYRKDDRYNNKSTQGGQRNRSRDREHFDKKKKHHRRSSSSSSEDRKNKKKIRNENSFSLSPEVKD</sequence>
<evidence type="ECO:0000256" key="1">
    <source>
        <dbReference type="ARBA" id="ARBA00000971"/>
    </source>
</evidence>
<feature type="compositionally biased region" description="Basic and acidic residues" evidence="5">
    <location>
        <begin position="438"/>
        <end position="467"/>
    </location>
</feature>
<comment type="catalytic activity">
    <reaction evidence="1">
        <text>[protein]-peptidylproline (omega=180) = [protein]-peptidylproline (omega=0)</text>
        <dbReference type="Rhea" id="RHEA:16237"/>
        <dbReference type="Rhea" id="RHEA-COMP:10747"/>
        <dbReference type="Rhea" id="RHEA-COMP:10748"/>
        <dbReference type="ChEBI" id="CHEBI:83833"/>
        <dbReference type="ChEBI" id="CHEBI:83834"/>
        <dbReference type="EC" id="5.2.1.8"/>
    </reaction>
</comment>
<dbReference type="AlphaFoldDB" id="A0A6G0Y9K8"/>
<evidence type="ECO:0000313" key="7">
    <source>
        <dbReference type="EMBL" id="KAF0751815.1"/>
    </source>
</evidence>
<dbReference type="Pfam" id="PF00160">
    <property type="entry name" value="Pro_isomerase"/>
    <property type="match status" value="1"/>
</dbReference>
<organism evidence="7 8">
    <name type="scientific">Aphis craccivora</name>
    <name type="common">Cowpea aphid</name>
    <dbReference type="NCBI Taxonomy" id="307492"/>
    <lineage>
        <taxon>Eukaryota</taxon>
        <taxon>Metazoa</taxon>
        <taxon>Ecdysozoa</taxon>
        <taxon>Arthropoda</taxon>
        <taxon>Hexapoda</taxon>
        <taxon>Insecta</taxon>
        <taxon>Pterygota</taxon>
        <taxon>Neoptera</taxon>
        <taxon>Paraneoptera</taxon>
        <taxon>Hemiptera</taxon>
        <taxon>Sternorrhyncha</taxon>
        <taxon>Aphidomorpha</taxon>
        <taxon>Aphidoidea</taxon>
        <taxon>Aphididae</taxon>
        <taxon>Aphidini</taxon>
        <taxon>Aphis</taxon>
        <taxon>Aphis</taxon>
    </lineage>
</organism>
<dbReference type="GO" id="GO:0003755">
    <property type="term" value="F:peptidyl-prolyl cis-trans isomerase activity"/>
    <property type="evidence" value="ECO:0007669"/>
    <property type="project" value="UniProtKB-KW"/>
</dbReference>
<feature type="compositionally biased region" description="Basic and acidic residues" evidence="5">
    <location>
        <begin position="478"/>
        <end position="503"/>
    </location>
</feature>
<feature type="domain" description="PPIase cyclophilin-type" evidence="6">
    <location>
        <begin position="28"/>
        <end position="193"/>
    </location>
</feature>
<name>A0A6G0Y9K8_APHCR</name>
<dbReference type="PANTHER" id="PTHR11071:SF565">
    <property type="entry name" value="MOCA-CYP, ISOFORM A"/>
    <property type="match status" value="1"/>
</dbReference>
<feature type="region of interest" description="Disordered" evidence="5">
    <location>
        <begin position="202"/>
        <end position="415"/>
    </location>
</feature>
<feature type="compositionally biased region" description="Basic and acidic residues" evidence="5">
    <location>
        <begin position="403"/>
        <end position="415"/>
    </location>
</feature>
<dbReference type="FunFam" id="2.40.100.10:FF:000005">
    <property type="entry name" value="Peptidyl-prolyl cis-trans isomerase G"/>
    <property type="match status" value="1"/>
</dbReference>
<proteinExistence type="predicted"/>
<dbReference type="EMBL" id="VUJU01005245">
    <property type="protein sequence ID" value="KAF0751815.1"/>
    <property type="molecule type" value="Genomic_DNA"/>
</dbReference>
<dbReference type="OrthoDB" id="6630374at2759"/>
<dbReference type="GO" id="GO:0016018">
    <property type="term" value="F:cyclosporin A binding"/>
    <property type="evidence" value="ECO:0007669"/>
    <property type="project" value="TreeGrafter"/>
</dbReference>
<evidence type="ECO:0000256" key="5">
    <source>
        <dbReference type="SAM" id="MobiDB-lite"/>
    </source>
</evidence>
<dbReference type="SUPFAM" id="SSF50891">
    <property type="entry name" value="Cyclophilin-like"/>
    <property type="match status" value="1"/>
</dbReference>
<feature type="compositionally biased region" description="Basic and acidic residues" evidence="5">
    <location>
        <begin position="232"/>
        <end position="250"/>
    </location>
</feature>
<feature type="compositionally biased region" description="Basic residues" evidence="5">
    <location>
        <begin position="468"/>
        <end position="477"/>
    </location>
</feature>
<feature type="compositionally biased region" description="Basic and acidic residues" evidence="5">
    <location>
        <begin position="343"/>
        <end position="392"/>
    </location>
</feature>
<dbReference type="EC" id="5.2.1.8" evidence="2"/>
<keyword evidence="4 7" id="KW-0413">Isomerase</keyword>
<protein>
    <recommendedName>
        <fullName evidence="2">peptidylprolyl isomerase</fullName>
        <ecNumber evidence="2">5.2.1.8</ecNumber>
    </recommendedName>
</protein>
<dbReference type="InterPro" id="IPR029000">
    <property type="entry name" value="Cyclophilin-like_dom_sf"/>
</dbReference>
<dbReference type="GO" id="GO:0006457">
    <property type="term" value="P:protein folding"/>
    <property type="evidence" value="ECO:0007669"/>
    <property type="project" value="TreeGrafter"/>
</dbReference>
<dbReference type="PANTHER" id="PTHR11071">
    <property type="entry name" value="PEPTIDYL-PROLYL CIS-TRANS ISOMERASE"/>
    <property type="match status" value="1"/>
</dbReference>